<evidence type="ECO:0000313" key="4">
    <source>
        <dbReference type="Proteomes" id="UP000700596"/>
    </source>
</evidence>
<feature type="compositionally biased region" description="Low complexity" evidence="1">
    <location>
        <begin position="1"/>
        <end position="69"/>
    </location>
</feature>
<sequence length="171" mass="18436">MSTGPSSSPSSIRESSTSPTTSQTFQTTLSSPIFSRSNTGSQSSTTTSSPNPTSSSLSPPSTPSPLSSGEKAGIAVGSIAGFFFFALFIYLLLSHFNLIRPRRDTNKSINEPWNETQIVGNQTIFHDVAVPTYGGYVPPHELSSQGERRELAERERRELDGIPVCEVHGSR</sequence>
<keyword evidence="2" id="KW-0812">Transmembrane</keyword>
<gene>
    <name evidence="3" type="ORF">B0J11DRAFT_584976</name>
</gene>
<keyword evidence="4" id="KW-1185">Reference proteome</keyword>
<evidence type="ECO:0000313" key="3">
    <source>
        <dbReference type="EMBL" id="KAH7113769.1"/>
    </source>
</evidence>
<keyword evidence="2" id="KW-1133">Transmembrane helix</keyword>
<comment type="caution">
    <text evidence="3">The sequence shown here is derived from an EMBL/GenBank/DDBJ whole genome shotgun (WGS) entry which is preliminary data.</text>
</comment>
<dbReference type="EMBL" id="JAGMWT010000018">
    <property type="protein sequence ID" value="KAH7113769.1"/>
    <property type="molecule type" value="Genomic_DNA"/>
</dbReference>
<keyword evidence="2" id="KW-0472">Membrane</keyword>
<dbReference type="Proteomes" id="UP000700596">
    <property type="component" value="Unassembled WGS sequence"/>
</dbReference>
<reference evidence="3" key="1">
    <citation type="journal article" date="2021" name="Nat. Commun.">
        <title>Genetic determinants of endophytism in the Arabidopsis root mycobiome.</title>
        <authorList>
            <person name="Mesny F."/>
            <person name="Miyauchi S."/>
            <person name="Thiergart T."/>
            <person name="Pickel B."/>
            <person name="Atanasova L."/>
            <person name="Karlsson M."/>
            <person name="Huettel B."/>
            <person name="Barry K.W."/>
            <person name="Haridas S."/>
            <person name="Chen C."/>
            <person name="Bauer D."/>
            <person name="Andreopoulos W."/>
            <person name="Pangilinan J."/>
            <person name="LaButti K."/>
            <person name="Riley R."/>
            <person name="Lipzen A."/>
            <person name="Clum A."/>
            <person name="Drula E."/>
            <person name="Henrissat B."/>
            <person name="Kohler A."/>
            <person name="Grigoriev I.V."/>
            <person name="Martin F.M."/>
            <person name="Hacquard S."/>
        </authorList>
    </citation>
    <scope>NUCLEOTIDE SEQUENCE</scope>
    <source>
        <strain evidence="3">MPI-CAGE-CH-0243</strain>
    </source>
</reference>
<protein>
    <submittedName>
        <fullName evidence="3">Uncharacterized protein</fullName>
    </submittedName>
</protein>
<feature type="region of interest" description="Disordered" evidence="1">
    <location>
        <begin position="1"/>
        <end position="70"/>
    </location>
</feature>
<dbReference type="AlphaFoldDB" id="A0A9P9D714"/>
<feature type="transmembrane region" description="Helical" evidence="2">
    <location>
        <begin position="72"/>
        <end position="93"/>
    </location>
</feature>
<evidence type="ECO:0000256" key="1">
    <source>
        <dbReference type="SAM" id="MobiDB-lite"/>
    </source>
</evidence>
<organism evidence="3 4">
    <name type="scientific">Dendryphion nanum</name>
    <dbReference type="NCBI Taxonomy" id="256645"/>
    <lineage>
        <taxon>Eukaryota</taxon>
        <taxon>Fungi</taxon>
        <taxon>Dikarya</taxon>
        <taxon>Ascomycota</taxon>
        <taxon>Pezizomycotina</taxon>
        <taxon>Dothideomycetes</taxon>
        <taxon>Pleosporomycetidae</taxon>
        <taxon>Pleosporales</taxon>
        <taxon>Torulaceae</taxon>
        <taxon>Dendryphion</taxon>
    </lineage>
</organism>
<proteinExistence type="predicted"/>
<evidence type="ECO:0000256" key="2">
    <source>
        <dbReference type="SAM" id="Phobius"/>
    </source>
</evidence>
<name>A0A9P9D714_9PLEO</name>
<accession>A0A9P9D714</accession>